<evidence type="ECO:0000313" key="2">
    <source>
        <dbReference type="EMBL" id="PWE00915.1"/>
    </source>
</evidence>
<evidence type="ECO:0000313" key="3">
    <source>
        <dbReference type="Proteomes" id="UP000244956"/>
    </source>
</evidence>
<evidence type="ECO:0000259" key="1">
    <source>
        <dbReference type="Pfam" id="PF00144"/>
    </source>
</evidence>
<keyword evidence="3" id="KW-1185">Reference proteome</keyword>
<keyword evidence="2" id="KW-0378">Hydrolase</keyword>
<dbReference type="PANTHER" id="PTHR46825:SF9">
    <property type="entry name" value="BETA-LACTAMASE-RELATED DOMAIN-CONTAINING PROTEIN"/>
    <property type="match status" value="1"/>
</dbReference>
<proteinExistence type="predicted"/>
<sequence length="343" mass="38931">MKKKQKTLIIRLALLLGTVVSLFFVPWPLVKAWLRPLPDSVQEQVSEAINLGFDGIVAYVDEGGNEPAFYAAGYKNREHEIPADPHALFKIASVGKLYNALAVAKLVNSNKLSLDKTLGDYLPQLKGRIENADRITLRMMVQHRSGIPNYTDTKNYWVAPKETDDEKLALVLDLPANFEPGEAFEYSNTNYLLLVRIMNRVLGYDSFQYIEEEILEPLNLNHTYGSIHDVNMDEVMSGYYVGYNADLKTVDNGSMVATADDLGKFIRALNDGSVFKDQNEQDIYTSIYRYNHTGLIPGYQTIAAYHHDIDAVVILFTNTVDFEGYNWNLSEIVYNRILKILRE</sequence>
<dbReference type="Pfam" id="PF00144">
    <property type="entry name" value="Beta-lactamase"/>
    <property type="match status" value="1"/>
</dbReference>
<dbReference type="Gene3D" id="3.40.710.10">
    <property type="entry name" value="DD-peptidase/beta-lactamase superfamily"/>
    <property type="match status" value="1"/>
</dbReference>
<dbReference type="RefSeq" id="WP_109262371.1">
    <property type="nucleotide sequence ID" value="NZ_QEWP01000001.1"/>
</dbReference>
<dbReference type="InterPro" id="IPR012338">
    <property type="entry name" value="Beta-lactam/transpept-like"/>
</dbReference>
<organism evidence="2 3">
    <name type="scientific">Marinilabilia rubra</name>
    <dbReference type="NCBI Taxonomy" id="2162893"/>
    <lineage>
        <taxon>Bacteria</taxon>
        <taxon>Pseudomonadati</taxon>
        <taxon>Bacteroidota</taxon>
        <taxon>Bacteroidia</taxon>
        <taxon>Marinilabiliales</taxon>
        <taxon>Marinilabiliaceae</taxon>
        <taxon>Marinilabilia</taxon>
    </lineage>
</organism>
<reference evidence="2 3" key="1">
    <citation type="submission" date="2018-05" db="EMBL/GenBank/DDBJ databases">
        <title>Marinilabilia rubrum sp. nov., isolated from saltern sediment.</title>
        <authorList>
            <person name="Zhang R."/>
        </authorList>
    </citation>
    <scope>NUCLEOTIDE SEQUENCE [LARGE SCALE GENOMIC DNA]</scope>
    <source>
        <strain evidence="2 3">WTE16</strain>
    </source>
</reference>
<dbReference type="SUPFAM" id="SSF56601">
    <property type="entry name" value="beta-lactamase/transpeptidase-like"/>
    <property type="match status" value="1"/>
</dbReference>
<dbReference type="InterPro" id="IPR050491">
    <property type="entry name" value="AmpC-like"/>
</dbReference>
<dbReference type="Proteomes" id="UP000244956">
    <property type="component" value="Unassembled WGS sequence"/>
</dbReference>
<gene>
    <name evidence="2" type="ORF">DDZ16_00010</name>
</gene>
<dbReference type="OrthoDB" id="9793489at2"/>
<dbReference type="InterPro" id="IPR001466">
    <property type="entry name" value="Beta-lactam-related"/>
</dbReference>
<dbReference type="GO" id="GO:0016787">
    <property type="term" value="F:hydrolase activity"/>
    <property type="evidence" value="ECO:0007669"/>
    <property type="project" value="UniProtKB-KW"/>
</dbReference>
<accession>A0A2U2BCW0</accession>
<feature type="domain" description="Beta-lactamase-related" evidence="1">
    <location>
        <begin position="54"/>
        <end position="281"/>
    </location>
</feature>
<dbReference type="PANTHER" id="PTHR46825">
    <property type="entry name" value="D-ALANYL-D-ALANINE-CARBOXYPEPTIDASE/ENDOPEPTIDASE AMPH"/>
    <property type="match status" value="1"/>
</dbReference>
<comment type="caution">
    <text evidence="2">The sequence shown here is derived from an EMBL/GenBank/DDBJ whole genome shotgun (WGS) entry which is preliminary data.</text>
</comment>
<dbReference type="EMBL" id="QEWP01000001">
    <property type="protein sequence ID" value="PWE00915.1"/>
    <property type="molecule type" value="Genomic_DNA"/>
</dbReference>
<name>A0A2U2BCW0_9BACT</name>
<dbReference type="AlphaFoldDB" id="A0A2U2BCW0"/>
<protein>
    <submittedName>
        <fullName evidence="2">Serine hydrolase</fullName>
    </submittedName>
</protein>